<dbReference type="AlphaFoldDB" id="A0A3B0Y391"/>
<organism evidence="2">
    <name type="scientific">hydrothermal vent metagenome</name>
    <dbReference type="NCBI Taxonomy" id="652676"/>
    <lineage>
        <taxon>unclassified sequences</taxon>
        <taxon>metagenomes</taxon>
        <taxon>ecological metagenomes</taxon>
    </lineage>
</organism>
<feature type="region of interest" description="Disordered" evidence="1">
    <location>
        <begin position="153"/>
        <end position="200"/>
    </location>
</feature>
<accession>A0A3B0Y391</accession>
<evidence type="ECO:0000256" key="1">
    <source>
        <dbReference type="SAM" id="MobiDB-lite"/>
    </source>
</evidence>
<protein>
    <submittedName>
        <fullName evidence="2">Uncharacterized protein</fullName>
    </submittedName>
</protein>
<sequence>MKLCIETTESCDREELRTLLIDAADQLLGTGSTLLEAKLPWDGHPVLFADADGRPVLISFEPEHSQSALLNGLQASEQLSNALPWVNQVYEALGNQHLPVRLIVISRHYPPGTQTILSNCPQLQLHRYRTLNINGETGIWLEQSGDLPETAAMTATPHQDVSSIPEKPSLAETHAPEPQKTSENEMPPLSEEESTFFQQL</sequence>
<dbReference type="EMBL" id="UOFN01000046">
    <property type="protein sequence ID" value="VAW75155.1"/>
    <property type="molecule type" value="Genomic_DNA"/>
</dbReference>
<reference evidence="2" key="1">
    <citation type="submission" date="2018-06" db="EMBL/GenBank/DDBJ databases">
        <authorList>
            <person name="Zhirakovskaya E."/>
        </authorList>
    </citation>
    <scope>NUCLEOTIDE SEQUENCE</scope>
</reference>
<feature type="compositionally biased region" description="Basic and acidic residues" evidence="1">
    <location>
        <begin position="174"/>
        <end position="183"/>
    </location>
</feature>
<evidence type="ECO:0000313" key="2">
    <source>
        <dbReference type="EMBL" id="VAW75155.1"/>
    </source>
</evidence>
<gene>
    <name evidence="2" type="ORF">MNBD_GAMMA15-1943</name>
</gene>
<proteinExistence type="predicted"/>
<name>A0A3B0Y391_9ZZZZ</name>